<gene>
    <name evidence="1" type="ordered locus">BTH_I2879</name>
</gene>
<dbReference type="Proteomes" id="UP000001930">
    <property type="component" value="Chromosome I"/>
</dbReference>
<evidence type="ECO:0000313" key="1">
    <source>
        <dbReference type="EMBL" id="ABC36298.1"/>
    </source>
</evidence>
<protein>
    <submittedName>
        <fullName evidence="1">Uncharacterized protein</fullName>
    </submittedName>
</protein>
<organism evidence="1 2">
    <name type="scientific">Burkholderia thailandensis (strain ATCC 700388 / DSM 13276 / CCUG 48851 / CIP 106301 / E264)</name>
    <dbReference type="NCBI Taxonomy" id="271848"/>
    <lineage>
        <taxon>Bacteria</taxon>
        <taxon>Pseudomonadati</taxon>
        <taxon>Pseudomonadota</taxon>
        <taxon>Betaproteobacteria</taxon>
        <taxon>Burkholderiales</taxon>
        <taxon>Burkholderiaceae</taxon>
        <taxon>Burkholderia</taxon>
        <taxon>pseudomallei group</taxon>
    </lineage>
</organism>
<dbReference type="EMBL" id="CP000086">
    <property type="protein sequence ID" value="ABC36298.1"/>
    <property type="molecule type" value="Genomic_DNA"/>
</dbReference>
<evidence type="ECO:0000313" key="2">
    <source>
        <dbReference type="Proteomes" id="UP000001930"/>
    </source>
</evidence>
<dbReference type="AlphaFoldDB" id="Q2SUK8"/>
<proteinExistence type="predicted"/>
<dbReference type="KEGG" id="bte:BTH_I2879"/>
<accession>Q2SUK8</accession>
<name>Q2SUK8_BURTA</name>
<reference evidence="1 2" key="1">
    <citation type="journal article" date="2005" name="BMC Genomics">
        <title>Bacterial genome adaptation to niches: divergence of the potential virulence genes in three Burkholderia species of different survival strategies.</title>
        <authorList>
            <person name="Kim H.S."/>
            <person name="Schell M.A."/>
            <person name="Yu Y."/>
            <person name="Ulrich R.L."/>
            <person name="Sarria S.H."/>
            <person name="Nierman W.C."/>
            <person name="DeShazer D."/>
        </authorList>
    </citation>
    <scope>NUCLEOTIDE SEQUENCE [LARGE SCALE GENOMIC DNA]</scope>
    <source>
        <strain evidence="2">ATCC 700388 / DSM 13276 / CCUG 48851 / CIP 106301 / E264</strain>
    </source>
</reference>
<dbReference type="HOGENOM" id="CLU_3325763_0_0_4"/>
<sequence length="38" mass="4342">MRPRAVCFTHRNVAATRVIDARNALPHKRKIETTRSAP</sequence>
<keyword evidence="2" id="KW-1185">Reference proteome</keyword>